<dbReference type="AlphaFoldDB" id="A0A5B7WYT3"/>
<dbReference type="RefSeq" id="WP_139064949.1">
    <property type="nucleotide sequence ID" value="NZ_CP040812.1"/>
</dbReference>
<accession>A0A5B7WYT3</accession>
<keyword evidence="4" id="KW-1185">Reference proteome</keyword>
<keyword evidence="2" id="KW-1133">Transmembrane helix</keyword>
<keyword evidence="2" id="KW-0472">Membrane</keyword>
<name>A0A5B7WYT3_9FLAO</name>
<gene>
    <name evidence="3" type="ORF">FHG64_02630</name>
</gene>
<dbReference type="EMBL" id="CP040812">
    <property type="protein sequence ID" value="QCY68374.1"/>
    <property type="molecule type" value="Genomic_DNA"/>
</dbReference>
<keyword evidence="2" id="KW-0812">Transmembrane</keyword>
<evidence type="ECO:0000313" key="4">
    <source>
        <dbReference type="Proteomes" id="UP000309016"/>
    </source>
</evidence>
<proteinExistence type="predicted"/>
<feature type="compositionally biased region" description="Basic and acidic residues" evidence="1">
    <location>
        <begin position="164"/>
        <end position="175"/>
    </location>
</feature>
<dbReference type="OrthoDB" id="1059559at2"/>
<evidence type="ECO:0000256" key="1">
    <source>
        <dbReference type="SAM" id="MobiDB-lite"/>
    </source>
</evidence>
<reference evidence="3 4" key="1">
    <citation type="submission" date="2019-06" db="EMBL/GenBank/DDBJ databases">
        <title>Complete genome sequence of Antarcticibacterium flavum KCTC 52984T from an Antarctic marine sediment.</title>
        <authorList>
            <person name="Lee Y.M."/>
            <person name="Shin S.C."/>
        </authorList>
    </citation>
    <scope>NUCLEOTIDE SEQUENCE [LARGE SCALE GENOMIC DNA]</scope>
    <source>
        <strain evidence="3 4">KCTC 52984</strain>
    </source>
</reference>
<evidence type="ECO:0000313" key="3">
    <source>
        <dbReference type="EMBL" id="QCY68374.1"/>
    </source>
</evidence>
<evidence type="ECO:0000256" key="2">
    <source>
        <dbReference type="SAM" id="Phobius"/>
    </source>
</evidence>
<sequence>MQQNYKKDSHGIGKEFEDFVENNIFTKDRYALIHRTSSKEDNEKRYPESASNPDFHFRCLETGKEFYVEAKYRSSAINNKVEGLKPKQELRFKKLNQNIPVFVIIGYWGPPSNPSKLSFLKLEDCKYRYLFTYYLRNFEIDKVTYPNHRLKLKPQSNSSQQENFQKEQPQEEKKRAENIKGIKKYNSKALFGLAAVGLLAIIMTIYSFSFSNETSVKSPEEQLKEVVADYYHSMNSNQIEKLPEFLSPQVTSWYGAKNPAREEIYRNARTHRGKYPYSSSDIDWESFTVIPEEAGGYHVTYEMIYRSKEKITDDYTVYDLKMITKWDGNFKLRGITEIRN</sequence>
<dbReference type="Proteomes" id="UP000309016">
    <property type="component" value="Chromosome"/>
</dbReference>
<feature type="transmembrane region" description="Helical" evidence="2">
    <location>
        <begin position="189"/>
        <end position="208"/>
    </location>
</feature>
<organism evidence="3 4">
    <name type="scientific">Antarcticibacterium flavum</name>
    <dbReference type="NCBI Taxonomy" id="2058175"/>
    <lineage>
        <taxon>Bacteria</taxon>
        <taxon>Pseudomonadati</taxon>
        <taxon>Bacteroidota</taxon>
        <taxon>Flavobacteriia</taxon>
        <taxon>Flavobacteriales</taxon>
        <taxon>Flavobacteriaceae</taxon>
        <taxon>Antarcticibacterium</taxon>
    </lineage>
</organism>
<feature type="region of interest" description="Disordered" evidence="1">
    <location>
        <begin position="152"/>
        <end position="175"/>
    </location>
</feature>
<protein>
    <submittedName>
        <fullName evidence="3">Uncharacterized protein</fullName>
    </submittedName>
</protein>
<feature type="compositionally biased region" description="Polar residues" evidence="1">
    <location>
        <begin position="154"/>
        <end position="163"/>
    </location>
</feature>
<dbReference type="KEGG" id="afla:FHG64_02630"/>